<reference evidence="1 2" key="1">
    <citation type="submission" date="2019-12" db="EMBL/GenBank/DDBJ databases">
        <title>Complete genome sequence of Algicella marina strain 9Alg 56(T) isolated from the red alga Tichocarpus crinitus.</title>
        <authorList>
            <person name="Kim S.-G."/>
            <person name="Nedashkovskaya O.I."/>
        </authorList>
    </citation>
    <scope>NUCLEOTIDE SEQUENCE [LARGE SCALE GENOMIC DNA]</scope>
    <source>
        <strain evidence="1 2">9Alg 56</strain>
    </source>
</reference>
<evidence type="ECO:0000313" key="1">
    <source>
        <dbReference type="EMBL" id="QHQ34563.1"/>
    </source>
</evidence>
<organism evidence="1 2">
    <name type="scientific">Algicella marina</name>
    <dbReference type="NCBI Taxonomy" id="2683284"/>
    <lineage>
        <taxon>Bacteria</taxon>
        <taxon>Pseudomonadati</taxon>
        <taxon>Pseudomonadota</taxon>
        <taxon>Alphaproteobacteria</taxon>
        <taxon>Rhodobacterales</taxon>
        <taxon>Paracoccaceae</taxon>
        <taxon>Algicella</taxon>
    </lineage>
</organism>
<proteinExistence type="predicted"/>
<dbReference type="RefSeq" id="WP_161861133.1">
    <property type="nucleotide sequence ID" value="NZ_CP046620.1"/>
</dbReference>
<dbReference type="AlphaFoldDB" id="A0A6P1SYX1"/>
<protein>
    <submittedName>
        <fullName evidence="1">DUF2793 domain-containing protein</fullName>
    </submittedName>
</protein>
<gene>
    <name evidence="1" type="ORF">GO499_04840</name>
</gene>
<sequence>MAETYQFALPLVAASQAQKHVTVNEALARLDAVAQLRVVSSTISAPPPMPQDGAAYLVPAGATADWAGQTGGLALAANGGWEFISPRAGWKLWDESTGEWQMFDGQQWVAGAEVIGATGAASVSRIVEISHTLAGGASSTVAAAIPALTSVTGVTARVTSVLEGTAATWRLGVPGSDDRYGNSLGKALNSYCIGLSGAPVAYYADTDIVISGEGGNLSGGAVTIAVHLKGIQPPRAI</sequence>
<dbReference type="Pfam" id="PF10983">
    <property type="entry name" value="DUF2793"/>
    <property type="match status" value="1"/>
</dbReference>
<name>A0A6P1SYX1_9RHOB</name>
<dbReference type="KEGG" id="amaq:GO499_04840"/>
<accession>A0A6P1SYX1</accession>
<dbReference type="EMBL" id="CP046620">
    <property type="protein sequence ID" value="QHQ34563.1"/>
    <property type="molecule type" value="Genomic_DNA"/>
</dbReference>
<keyword evidence="2" id="KW-1185">Reference proteome</keyword>
<dbReference type="InterPro" id="IPR021251">
    <property type="entry name" value="DUF2793"/>
</dbReference>
<dbReference type="Proteomes" id="UP000464495">
    <property type="component" value="Chromosome"/>
</dbReference>
<evidence type="ECO:0000313" key="2">
    <source>
        <dbReference type="Proteomes" id="UP000464495"/>
    </source>
</evidence>